<dbReference type="KEGG" id="mcal:110312248"/>
<evidence type="ECO:0000313" key="4">
    <source>
        <dbReference type="RefSeq" id="XP_021041440.1"/>
    </source>
</evidence>
<reference evidence="4" key="1">
    <citation type="submission" date="2025-08" db="UniProtKB">
        <authorList>
            <consortium name="RefSeq"/>
        </authorList>
    </citation>
    <scope>IDENTIFICATION</scope>
</reference>
<dbReference type="InterPro" id="IPR001283">
    <property type="entry name" value="CRISP-related"/>
</dbReference>
<dbReference type="GeneID" id="110312248"/>
<dbReference type="InterPro" id="IPR035940">
    <property type="entry name" value="CAP_sf"/>
</dbReference>
<dbReference type="RefSeq" id="XP_021041440.1">
    <property type="nucleotide sequence ID" value="XM_021185781.1"/>
</dbReference>
<evidence type="ECO:0000256" key="1">
    <source>
        <dbReference type="SAM" id="SignalP"/>
    </source>
</evidence>
<dbReference type="SUPFAM" id="SSF55797">
    <property type="entry name" value="PR-1-like"/>
    <property type="match status" value="1"/>
</dbReference>
<dbReference type="Gene3D" id="3.40.33.10">
    <property type="entry name" value="CAP"/>
    <property type="match status" value="1"/>
</dbReference>
<feature type="signal peptide" evidence="1">
    <location>
        <begin position="1"/>
        <end position="19"/>
    </location>
</feature>
<name>A0A6P5R2F3_MUSCR</name>
<keyword evidence="1" id="KW-0732">Signal</keyword>
<gene>
    <name evidence="4" type="primary">LOC110312248</name>
</gene>
<protein>
    <submittedName>
        <fullName evidence="4">Cysteine-rich secretory protein 1-like</fullName>
    </submittedName>
</protein>
<dbReference type="Proteomes" id="UP000515126">
    <property type="component" value="Chromosome 17"/>
</dbReference>
<evidence type="ECO:0000259" key="2">
    <source>
        <dbReference type="SMART" id="SM00198"/>
    </source>
</evidence>
<evidence type="ECO:0000313" key="3">
    <source>
        <dbReference type="Proteomes" id="UP000515126"/>
    </source>
</evidence>
<feature type="domain" description="SCP" evidence="2">
    <location>
        <begin position="37"/>
        <end position="164"/>
    </location>
</feature>
<dbReference type="AlphaFoldDB" id="A0A6P5R2F3"/>
<feature type="chain" id="PRO_5027872541" evidence="1">
    <location>
        <begin position="20"/>
        <end position="178"/>
    </location>
</feature>
<dbReference type="InterPro" id="IPR014044">
    <property type="entry name" value="CAP_dom"/>
</dbReference>
<keyword evidence="3" id="KW-1185">Reference proteome</keyword>
<proteinExistence type="predicted"/>
<sequence>MALMLVLFFLAAVLPPSLLQDSSQKNSLETISTTKTSVQEEIVSKHNQLRRMVSPSGRDLLKLEWNHDAQENAQQWADKCTFRHSPIERRTTNLTCDENLFMSSYLASWSSAIQEWYNEHKDLMYDVGPKQPNSMVGHYTQLTNINCTKNMKVYFSSSGISLVTADFIFLQLTRTAET</sequence>
<organism evidence="3 4">
    <name type="scientific">Mus caroli</name>
    <name type="common">Ryukyu mouse</name>
    <name type="synonym">Ricefield mouse</name>
    <dbReference type="NCBI Taxonomy" id="10089"/>
    <lineage>
        <taxon>Eukaryota</taxon>
        <taxon>Metazoa</taxon>
        <taxon>Chordata</taxon>
        <taxon>Craniata</taxon>
        <taxon>Vertebrata</taxon>
        <taxon>Euteleostomi</taxon>
        <taxon>Mammalia</taxon>
        <taxon>Eutheria</taxon>
        <taxon>Euarchontoglires</taxon>
        <taxon>Glires</taxon>
        <taxon>Rodentia</taxon>
        <taxon>Myomorpha</taxon>
        <taxon>Muroidea</taxon>
        <taxon>Muridae</taxon>
        <taxon>Murinae</taxon>
        <taxon>Mus</taxon>
        <taxon>Mus</taxon>
    </lineage>
</organism>
<dbReference type="Pfam" id="PF00188">
    <property type="entry name" value="CAP"/>
    <property type="match status" value="1"/>
</dbReference>
<dbReference type="SMART" id="SM00198">
    <property type="entry name" value="SCP"/>
    <property type="match status" value="1"/>
</dbReference>
<dbReference type="PANTHER" id="PTHR10334">
    <property type="entry name" value="CYSTEINE-RICH SECRETORY PROTEIN-RELATED"/>
    <property type="match status" value="1"/>
</dbReference>
<accession>A0A6P5R2F3</accession>